<comment type="caution">
    <text evidence="3">The sequence shown here is derived from an EMBL/GenBank/DDBJ whole genome shotgun (WGS) entry which is preliminary data.</text>
</comment>
<evidence type="ECO:0000256" key="2">
    <source>
        <dbReference type="SAM" id="SignalP"/>
    </source>
</evidence>
<protein>
    <recommendedName>
        <fullName evidence="5">Secreted protein</fullName>
    </recommendedName>
</protein>
<reference evidence="3 4" key="1">
    <citation type="submission" date="2024-06" db="EMBL/GenBank/DDBJ databases">
        <title>The Natural Products Discovery Center: Release of the First 8490 Sequenced Strains for Exploring Actinobacteria Biosynthetic Diversity.</title>
        <authorList>
            <person name="Kalkreuter E."/>
            <person name="Kautsar S.A."/>
            <person name="Yang D."/>
            <person name="Bader C.D."/>
            <person name="Teijaro C.N."/>
            <person name="Fluegel L."/>
            <person name="Davis C.M."/>
            <person name="Simpson J.R."/>
            <person name="Lauterbach L."/>
            <person name="Steele A.D."/>
            <person name="Gui C."/>
            <person name="Meng S."/>
            <person name="Li G."/>
            <person name="Viehrig K."/>
            <person name="Ye F."/>
            <person name="Su P."/>
            <person name="Kiefer A.F."/>
            <person name="Nichols A."/>
            <person name="Cepeda A.J."/>
            <person name="Yan W."/>
            <person name="Fan B."/>
            <person name="Jiang Y."/>
            <person name="Adhikari A."/>
            <person name="Zheng C.-J."/>
            <person name="Schuster L."/>
            <person name="Cowan T.M."/>
            <person name="Smanski M.J."/>
            <person name="Chevrette M.G."/>
            <person name="De Carvalho L.P.S."/>
            <person name="Shen B."/>
        </authorList>
    </citation>
    <scope>NUCLEOTIDE SEQUENCE [LARGE SCALE GENOMIC DNA]</scope>
    <source>
        <strain evidence="3 4">NPDC047833</strain>
    </source>
</reference>
<evidence type="ECO:0000313" key="4">
    <source>
        <dbReference type="Proteomes" id="UP001553843"/>
    </source>
</evidence>
<sequence>MQRPTRQPRLLVLLGAVAVTVLLPLAGASAGPVGDDDGDAKSPLPAPSPVPSNNPPVRAAEEPVPSPPDGLGAGTEARCGPELSSPDGIEAQTCVLTQGHDTWARTYYRNATGDDLNAVLTSMGPDARTVRTHCGVGAGDEPGVCETPRERVVGEAAEYSAVAEFAADETGALLLRSGSNSPPPQGS</sequence>
<keyword evidence="2" id="KW-0732">Signal</keyword>
<evidence type="ECO:0000256" key="1">
    <source>
        <dbReference type="SAM" id="MobiDB-lite"/>
    </source>
</evidence>
<feature type="signal peptide" evidence="2">
    <location>
        <begin position="1"/>
        <end position="30"/>
    </location>
</feature>
<accession>A0ABV3M5U5</accession>
<keyword evidence="4" id="KW-1185">Reference proteome</keyword>
<dbReference type="Proteomes" id="UP001553843">
    <property type="component" value="Unassembled WGS sequence"/>
</dbReference>
<evidence type="ECO:0000313" key="3">
    <source>
        <dbReference type="EMBL" id="MEW2367066.1"/>
    </source>
</evidence>
<name>A0ABV3M5U5_9ACTN</name>
<dbReference type="EMBL" id="JBEYRS010000021">
    <property type="protein sequence ID" value="MEW2367066.1"/>
    <property type="molecule type" value="Genomic_DNA"/>
</dbReference>
<feature type="chain" id="PRO_5045886492" description="Secreted protein" evidence="2">
    <location>
        <begin position="31"/>
        <end position="187"/>
    </location>
</feature>
<dbReference type="RefSeq" id="WP_359777499.1">
    <property type="nucleotide sequence ID" value="NZ_JBEYRR010000004.1"/>
</dbReference>
<organism evidence="3 4">
    <name type="scientific">Streptomyces huasconensis</name>
    <dbReference type="NCBI Taxonomy" id="1854574"/>
    <lineage>
        <taxon>Bacteria</taxon>
        <taxon>Bacillati</taxon>
        <taxon>Actinomycetota</taxon>
        <taxon>Actinomycetes</taxon>
        <taxon>Kitasatosporales</taxon>
        <taxon>Streptomycetaceae</taxon>
        <taxon>Streptomyces</taxon>
    </lineage>
</organism>
<gene>
    <name evidence="3" type="ORF">AB0887_34650</name>
</gene>
<feature type="region of interest" description="Disordered" evidence="1">
    <location>
        <begin position="27"/>
        <end position="90"/>
    </location>
</feature>
<evidence type="ECO:0008006" key="5">
    <source>
        <dbReference type="Google" id="ProtNLM"/>
    </source>
</evidence>
<feature type="compositionally biased region" description="Pro residues" evidence="1">
    <location>
        <begin position="44"/>
        <end position="54"/>
    </location>
</feature>
<proteinExistence type="predicted"/>